<keyword evidence="9" id="KW-0464">Manganese</keyword>
<dbReference type="InterPro" id="IPR015655">
    <property type="entry name" value="PP2C"/>
</dbReference>
<dbReference type="InterPro" id="IPR036457">
    <property type="entry name" value="PPM-type-like_dom_sf"/>
</dbReference>
<evidence type="ECO:0000256" key="2">
    <source>
        <dbReference type="ARBA" id="ARBA00001946"/>
    </source>
</evidence>
<dbReference type="CDD" id="cd00143">
    <property type="entry name" value="PP2Cc"/>
    <property type="match status" value="1"/>
</dbReference>
<sequence length="377" mass="42073">MCVQDAEKDKDNTSTNSWPLHCHLLLASHMDKKRYFFTPSTHDTTNITVQSSIPLESIYEDAVIADKKQNQMNLAPALRSGEWSDIGERPYMEDTHICIGDLAKKFNYNALSGEAVSFYGVFDGHGGKSAAQFVRDNLPRFIVEDVNFPLELEKVVKRSFLETDAAFLKTSSQEPSLSSGTTALTAIIFGRSLLVANVGDCRAVLSHHGRAIEMSKDHRPNCVNERTRVESLGGFVDDGYLNGQLGITRAIGDWHLEGMKGTSERGGPLIAEPELKLMTLTKEDEFLIIASDGIWDVFSSQNAVDFARRRLQEHNDEKLCCKEMVQEAIKRESTDNLTVVMVCFNSDPPTPVVVERTRVRRSISAEGLQNLKCLLKE</sequence>
<keyword evidence="5" id="KW-0479">Metal-binding</keyword>
<comment type="catalytic activity">
    <reaction evidence="11">
        <text>O-phospho-L-threonyl-[protein] + H2O = L-threonyl-[protein] + phosphate</text>
        <dbReference type="Rhea" id="RHEA:47004"/>
        <dbReference type="Rhea" id="RHEA-COMP:11060"/>
        <dbReference type="Rhea" id="RHEA-COMP:11605"/>
        <dbReference type="ChEBI" id="CHEBI:15377"/>
        <dbReference type="ChEBI" id="CHEBI:30013"/>
        <dbReference type="ChEBI" id="CHEBI:43474"/>
        <dbReference type="ChEBI" id="CHEBI:61977"/>
        <dbReference type="EC" id="3.1.3.16"/>
    </reaction>
</comment>
<evidence type="ECO:0000256" key="11">
    <source>
        <dbReference type="ARBA" id="ARBA00048336"/>
    </source>
</evidence>
<name>A0AAN9R5B2_PHACN</name>
<keyword evidence="15" id="KW-1185">Reference proteome</keyword>
<dbReference type="InterPro" id="IPR001932">
    <property type="entry name" value="PPM-type_phosphatase-like_dom"/>
</dbReference>
<dbReference type="Pfam" id="PF00481">
    <property type="entry name" value="PP2C"/>
    <property type="match status" value="1"/>
</dbReference>
<evidence type="ECO:0000256" key="6">
    <source>
        <dbReference type="ARBA" id="ARBA00022801"/>
    </source>
</evidence>
<keyword evidence="8 12" id="KW-0904">Protein phosphatase</keyword>
<evidence type="ECO:0000256" key="7">
    <source>
        <dbReference type="ARBA" id="ARBA00022842"/>
    </source>
</evidence>
<dbReference type="Gene3D" id="3.60.40.10">
    <property type="entry name" value="PPM-type phosphatase domain"/>
    <property type="match status" value="1"/>
</dbReference>
<dbReference type="InterPro" id="IPR000222">
    <property type="entry name" value="PP2C_BS"/>
</dbReference>
<organism evidence="14 15">
    <name type="scientific">Phaseolus coccineus</name>
    <name type="common">Scarlet runner bean</name>
    <name type="synonym">Phaseolus multiflorus</name>
    <dbReference type="NCBI Taxonomy" id="3886"/>
    <lineage>
        <taxon>Eukaryota</taxon>
        <taxon>Viridiplantae</taxon>
        <taxon>Streptophyta</taxon>
        <taxon>Embryophyta</taxon>
        <taxon>Tracheophyta</taxon>
        <taxon>Spermatophyta</taxon>
        <taxon>Magnoliopsida</taxon>
        <taxon>eudicotyledons</taxon>
        <taxon>Gunneridae</taxon>
        <taxon>Pentapetalae</taxon>
        <taxon>rosids</taxon>
        <taxon>fabids</taxon>
        <taxon>Fabales</taxon>
        <taxon>Fabaceae</taxon>
        <taxon>Papilionoideae</taxon>
        <taxon>50 kb inversion clade</taxon>
        <taxon>NPAAA clade</taxon>
        <taxon>indigoferoid/millettioid clade</taxon>
        <taxon>Phaseoleae</taxon>
        <taxon>Phaseolus</taxon>
    </lineage>
</organism>
<dbReference type="PROSITE" id="PS51746">
    <property type="entry name" value="PPM_2"/>
    <property type="match status" value="1"/>
</dbReference>
<keyword evidence="7" id="KW-0460">Magnesium</keyword>
<evidence type="ECO:0000256" key="12">
    <source>
        <dbReference type="RuleBase" id="RU003465"/>
    </source>
</evidence>
<comment type="catalytic activity">
    <reaction evidence="10">
        <text>O-phospho-L-seryl-[protein] + H2O = L-seryl-[protein] + phosphate</text>
        <dbReference type="Rhea" id="RHEA:20629"/>
        <dbReference type="Rhea" id="RHEA-COMP:9863"/>
        <dbReference type="Rhea" id="RHEA-COMP:11604"/>
        <dbReference type="ChEBI" id="CHEBI:15377"/>
        <dbReference type="ChEBI" id="CHEBI:29999"/>
        <dbReference type="ChEBI" id="CHEBI:43474"/>
        <dbReference type="ChEBI" id="CHEBI:83421"/>
        <dbReference type="EC" id="3.1.3.16"/>
    </reaction>
</comment>
<evidence type="ECO:0000259" key="13">
    <source>
        <dbReference type="PROSITE" id="PS51746"/>
    </source>
</evidence>
<dbReference type="GO" id="GO:0046872">
    <property type="term" value="F:metal ion binding"/>
    <property type="evidence" value="ECO:0007669"/>
    <property type="project" value="UniProtKB-KW"/>
</dbReference>
<evidence type="ECO:0000256" key="8">
    <source>
        <dbReference type="ARBA" id="ARBA00022912"/>
    </source>
</evidence>
<reference evidence="14 15" key="1">
    <citation type="submission" date="2024-01" db="EMBL/GenBank/DDBJ databases">
        <title>The genomes of 5 underutilized Papilionoideae crops provide insights into root nodulation and disease resistanc.</title>
        <authorList>
            <person name="Jiang F."/>
        </authorList>
    </citation>
    <scope>NUCLEOTIDE SEQUENCE [LARGE SCALE GENOMIC DNA]</scope>
    <source>
        <strain evidence="14">JINMINGXINNONG_FW02</strain>
        <tissue evidence="14">Leaves</tissue>
    </source>
</reference>
<comment type="cofactor">
    <cofactor evidence="1">
        <name>Mn(2+)</name>
        <dbReference type="ChEBI" id="CHEBI:29035"/>
    </cofactor>
</comment>
<comment type="cofactor">
    <cofactor evidence="2">
        <name>Mg(2+)</name>
        <dbReference type="ChEBI" id="CHEBI:18420"/>
    </cofactor>
</comment>
<evidence type="ECO:0000256" key="3">
    <source>
        <dbReference type="ARBA" id="ARBA00006702"/>
    </source>
</evidence>
<dbReference type="PROSITE" id="PS01032">
    <property type="entry name" value="PPM_1"/>
    <property type="match status" value="1"/>
</dbReference>
<dbReference type="SUPFAM" id="SSF81606">
    <property type="entry name" value="PP2C-like"/>
    <property type="match status" value="1"/>
</dbReference>
<evidence type="ECO:0000256" key="9">
    <source>
        <dbReference type="ARBA" id="ARBA00023211"/>
    </source>
</evidence>
<dbReference type="EC" id="3.1.3.16" evidence="4"/>
<accession>A0AAN9R5B2</accession>
<dbReference type="EMBL" id="JAYMYR010000007">
    <property type="protein sequence ID" value="KAK7354423.1"/>
    <property type="molecule type" value="Genomic_DNA"/>
</dbReference>
<comment type="similarity">
    <text evidence="3 12">Belongs to the PP2C family.</text>
</comment>
<feature type="domain" description="PPM-type phosphatase" evidence="13">
    <location>
        <begin position="79"/>
        <end position="344"/>
    </location>
</feature>
<dbReference type="FunFam" id="3.60.40.10:FF:000004">
    <property type="entry name" value="Probable protein phosphatase 2C 22"/>
    <property type="match status" value="1"/>
</dbReference>
<proteinExistence type="inferred from homology"/>
<evidence type="ECO:0000256" key="1">
    <source>
        <dbReference type="ARBA" id="ARBA00001936"/>
    </source>
</evidence>
<evidence type="ECO:0000256" key="10">
    <source>
        <dbReference type="ARBA" id="ARBA00047761"/>
    </source>
</evidence>
<dbReference type="GO" id="GO:0004722">
    <property type="term" value="F:protein serine/threonine phosphatase activity"/>
    <property type="evidence" value="ECO:0007669"/>
    <property type="project" value="UniProtKB-EC"/>
</dbReference>
<protein>
    <recommendedName>
        <fullName evidence="4">protein-serine/threonine phosphatase</fullName>
        <ecNumber evidence="4">3.1.3.16</ecNumber>
    </recommendedName>
</protein>
<dbReference type="Proteomes" id="UP001374584">
    <property type="component" value="Unassembled WGS sequence"/>
</dbReference>
<comment type="caution">
    <text evidence="14">The sequence shown here is derived from an EMBL/GenBank/DDBJ whole genome shotgun (WGS) entry which is preliminary data.</text>
</comment>
<dbReference type="GO" id="GO:0005634">
    <property type="term" value="C:nucleus"/>
    <property type="evidence" value="ECO:0007669"/>
    <property type="project" value="UniProtKB-ARBA"/>
</dbReference>
<evidence type="ECO:0000256" key="5">
    <source>
        <dbReference type="ARBA" id="ARBA00022723"/>
    </source>
</evidence>
<dbReference type="PANTHER" id="PTHR13832">
    <property type="entry name" value="PROTEIN PHOSPHATASE 2C"/>
    <property type="match status" value="1"/>
</dbReference>
<dbReference type="AlphaFoldDB" id="A0AAN9R5B2"/>
<dbReference type="PANTHER" id="PTHR13832:SF684">
    <property type="entry name" value="PROTEIN PHOSPHATASE 2C 27-RELATED"/>
    <property type="match status" value="1"/>
</dbReference>
<evidence type="ECO:0000313" key="15">
    <source>
        <dbReference type="Proteomes" id="UP001374584"/>
    </source>
</evidence>
<evidence type="ECO:0000256" key="4">
    <source>
        <dbReference type="ARBA" id="ARBA00013081"/>
    </source>
</evidence>
<dbReference type="SMART" id="SM00332">
    <property type="entry name" value="PP2Cc"/>
    <property type="match status" value="1"/>
</dbReference>
<gene>
    <name evidence="14" type="ORF">VNO80_19886</name>
</gene>
<evidence type="ECO:0000313" key="14">
    <source>
        <dbReference type="EMBL" id="KAK7354423.1"/>
    </source>
</evidence>
<keyword evidence="6 12" id="KW-0378">Hydrolase</keyword>
<dbReference type="GO" id="GO:0005737">
    <property type="term" value="C:cytoplasm"/>
    <property type="evidence" value="ECO:0007669"/>
    <property type="project" value="UniProtKB-ARBA"/>
</dbReference>